<dbReference type="AlphaFoldDB" id="A0A1M6B2K3"/>
<dbReference type="Gene3D" id="3.30.70.1060">
    <property type="entry name" value="Dimeric alpha+beta barrel"/>
    <property type="match status" value="1"/>
</dbReference>
<dbReference type="STRING" id="1168035.SAMN05444280_10264"/>
<dbReference type="OrthoDB" id="9797014at2"/>
<comment type="similarity">
    <text evidence="1">Belongs to the YciI family.</text>
</comment>
<dbReference type="EMBL" id="FQZE01000002">
    <property type="protein sequence ID" value="SHI42936.1"/>
    <property type="molecule type" value="Genomic_DNA"/>
</dbReference>
<dbReference type="RefSeq" id="WP_073164549.1">
    <property type="nucleotide sequence ID" value="NZ_FQZE01000002.1"/>
</dbReference>
<evidence type="ECO:0000313" key="3">
    <source>
        <dbReference type="EMBL" id="SHI42936.1"/>
    </source>
</evidence>
<dbReference type="InterPro" id="IPR011008">
    <property type="entry name" value="Dimeric_a/b-barrel"/>
</dbReference>
<evidence type="ECO:0000259" key="2">
    <source>
        <dbReference type="Pfam" id="PF03795"/>
    </source>
</evidence>
<accession>A0A1M6B2K3</accession>
<dbReference type="Proteomes" id="UP000184050">
    <property type="component" value="Unassembled WGS sequence"/>
</dbReference>
<reference evidence="3 4" key="1">
    <citation type="submission" date="2016-11" db="EMBL/GenBank/DDBJ databases">
        <authorList>
            <person name="Jaros S."/>
            <person name="Januszkiewicz K."/>
            <person name="Wedrychowicz H."/>
        </authorList>
    </citation>
    <scope>NUCLEOTIDE SEQUENCE [LARGE SCALE GENOMIC DNA]</scope>
    <source>
        <strain evidence="3 4">DSM 27063</strain>
    </source>
</reference>
<dbReference type="Pfam" id="PF03795">
    <property type="entry name" value="YCII"/>
    <property type="match status" value="1"/>
</dbReference>
<dbReference type="PANTHER" id="PTHR37828:SF1">
    <property type="entry name" value="YCII-RELATED DOMAIN-CONTAINING PROTEIN"/>
    <property type="match status" value="1"/>
</dbReference>
<keyword evidence="4" id="KW-1185">Reference proteome</keyword>
<evidence type="ECO:0000256" key="1">
    <source>
        <dbReference type="ARBA" id="ARBA00007689"/>
    </source>
</evidence>
<gene>
    <name evidence="3" type="ORF">SAMN05444280_10264</name>
</gene>
<dbReference type="InterPro" id="IPR005545">
    <property type="entry name" value="YCII"/>
</dbReference>
<dbReference type="SUPFAM" id="SSF54909">
    <property type="entry name" value="Dimeric alpha+beta barrel"/>
    <property type="match status" value="1"/>
</dbReference>
<feature type="domain" description="YCII-related" evidence="2">
    <location>
        <begin position="6"/>
        <end position="83"/>
    </location>
</feature>
<protein>
    <submittedName>
        <fullName evidence="3">Uncharacterized conserved protein YciI, contains a putative active-site phosphohistidine</fullName>
    </submittedName>
</protein>
<name>A0A1M6B2K3_9BACT</name>
<organism evidence="3 4">
    <name type="scientific">Tangfeifania diversioriginum</name>
    <dbReference type="NCBI Taxonomy" id="1168035"/>
    <lineage>
        <taxon>Bacteria</taxon>
        <taxon>Pseudomonadati</taxon>
        <taxon>Bacteroidota</taxon>
        <taxon>Bacteroidia</taxon>
        <taxon>Marinilabiliales</taxon>
        <taxon>Prolixibacteraceae</taxon>
        <taxon>Tangfeifania</taxon>
    </lineage>
</organism>
<evidence type="ECO:0000313" key="4">
    <source>
        <dbReference type="Proteomes" id="UP000184050"/>
    </source>
</evidence>
<dbReference type="PANTHER" id="PTHR37828">
    <property type="entry name" value="GSR2449 PROTEIN"/>
    <property type="match status" value="1"/>
</dbReference>
<proteinExistence type="inferred from homology"/>
<sequence>MAKYILILKNKRKGTLTNELLQGHVDHLKKHSINGNIFLAGPFKDNDGAIQIIEAASRTAAESIVKKDPFVSEKYYQTYELNELIEANEENNWLLEDSQTKGNIEK</sequence>